<dbReference type="Proteomes" id="UP001055879">
    <property type="component" value="Linkage Group LG05"/>
</dbReference>
<protein>
    <submittedName>
        <fullName evidence="1">Uncharacterized protein</fullName>
    </submittedName>
</protein>
<keyword evidence="2" id="KW-1185">Reference proteome</keyword>
<comment type="caution">
    <text evidence="1">The sequence shown here is derived from an EMBL/GenBank/DDBJ whole genome shotgun (WGS) entry which is preliminary data.</text>
</comment>
<proteinExistence type="predicted"/>
<evidence type="ECO:0000313" key="1">
    <source>
        <dbReference type="EMBL" id="KAI3727758.1"/>
    </source>
</evidence>
<gene>
    <name evidence="1" type="ORF">L6452_16378</name>
</gene>
<accession>A0ACB9C0N3</accession>
<sequence length="76" mass="8543">MLKLPLPHNHDSVITNNHHAKPSSSASPPVDPPSCMAQPSIRRRIRMHHPHPSLPSNHPPPLPHHQHHTLFNHVTS</sequence>
<reference evidence="2" key="1">
    <citation type="journal article" date="2022" name="Mol. Ecol. Resour.">
        <title>The genomes of chicory, endive, great burdock and yacon provide insights into Asteraceae palaeo-polyploidization history and plant inulin production.</title>
        <authorList>
            <person name="Fan W."/>
            <person name="Wang S."/>
            <person name="Wang H."/>
            <person name="Wang A."/>
            <person name="Jiang F."/>
            <person name="Liu H."/>
            <person name="Zhao H."/>
            <person name="Xu D."/>
            <person name="Zhang Y."/>
        </authorList>
    </citation>
    <scope>NUCLEOTIDE SEQUENCE [LARGE SCALE GENOMIC DNA]</scope>
    <source>
        <strain evidence="2">cv. Niubang</strain>
    </source>
</reference>
<name>A0ACB9C0N3_ARCLA</name>
<organism evidence="1 2">
    <name type="scientific">Arctium lappa</name>
    <name type="common">Greater burdock</name>
    <name type="synonym">Lappa major</name>
    <dbReference type="NCBI Taxonomy" id="4217"/>
    <lineage>
        <taxon>Eukaryota</taxon>
        <taxon>Viridiplantae</taxon>
        <taxon>Streptophyta</taxon>
        <taxon>Embryophyta</taxon>
        <taxon>Tracheophyta</taxon>
        <taxon>Spermatophyta</taxon>
        <taxon>Magnoliopsida</taxon>
        <taxon>eudicotyledons</taxon>
        <taxon>Gunneridae</taxon>
        <taxon>Pentapetalae</taxon>
        <taxon>asterids</taxon>
        <taxon>campanulids</taxon>
        <taxon>Asterales</taxon>
        <taxon>Asteraceae</taxon>
        <taxon>Carduoideae</taxon>
        <taxon>Cardueae</taxon>
        <taxon>Arctiinae</taxon>
        <taxon>Arctium</taxon>
    </lineage>
</organism>
<reference evidence="1 2" key="2">
    <citation type="journal article" date="2022" name="Mol. Ecol. Resour.">
        <title>The genomes of chicory, endive, great burdock and yacon provide insights into Asteraceae paleo-polyploidization history and plant inulin production.</title>
        <authorList>
            <person name="Fan W."/>
            <person name="Wang S."/>
            <person name="Wang H."/>
            <person name="Wang A."/>
            <person name="Jiang F."/>
            <person name="Liu H."/>
            <person name="Zhao H."/>
            <person name="Xu D."/>
            <person name="Zhang Y."/>
        </authorList>
    </citation>
    <scope>NUCLEOTIDE SEQUENCE [LARGE SCALE GENOMIC DNA]</scope>
    <source>
        <strain evidence="2">cv. Niubang</strain>
    </source>
</reference>
<dbReference type="EMBL" id="CM042051">
    <property type="protein sequence ID" value="KAI3727758.1"/>
    <property type="molecule type" value="Genomic_DNA"/>
</dbReference>
<evidence type="ECO:0000313" key="2">
    <source>
        <dbReference type="Proteomes" id="UP001055879"/>
    </source>
</evidence>